<name>A0A5N4ECE8_CAMDR</name>
<protein>
    <submittedName>
        <fullName evidence="1">Uncharacterized protein</fullName>
    </submittedName>
</protein>
<evidence type="ECO:0000313" key="1">
    <source>
        <dbReference type="EMBL" id="KAB1281035.1"/>
    </source>
</evidence>
<evidence type="ECO:0000313" key="2">
    <source>
        <dbReference type="Proteomes" id="UP000299084"/>
    </source>
</evidence>
<dbReference type="AlphaFoldDB" id="A0A5N4ECE8"/>
<comment type="caution">
    <text evidence="1">The sequence shown here is derived from an EMBL/GenBank/DDBJ whole genome shotgun (WGS) entry which is preliminary data.</text>
</comment>
<gene>
    <name evidence="1" type="ORF">Cadr_000004151</name>
</gene>
<proteinExistence type="predicted"/>
<sequence>MFMCPTQQNRKLPEGFEQSLSKGKVGWWGRPSQGTCSAHAQAVNTISPWAPECLEATCSLKAQQGPAGLQSCYIEEPQPRLSRQPEGLRWRCVEGCRPASMWCTFLQDHVSDKRVLICSARINCLALPDGEKTRADLCSGRGACAAAMPMRGGRQDLVLQWISISTP</sequence>
<dbReference type="Proteomes" id="UP000299084">
    <property type="component" value="Unassembled WGS sequence"/>
</dbReference>
<dbReference type="EMBL" id="JWIN03000003">
    <property type="protein sequence ID" value="KAB1281035.1"/>
    <property type="molecule type" value="Genomic_DNA"/>
</dbReference>
<accession>A0A5N4ECE8</accession>
<reference evidence="1 2" key="1">
    <citation type="journal article" date="2019" name="Mol. Ecol. Resour.">
        <title>Improving Illumina assemblies with Hi-C and long reads: an example with the North African dromedary.</title>
        <authorList>
            <person name="Elbers J.P."/>
            <person name="Rogers M.F."/>
            <person name="Perelman P.L."/>
            <person name="Proskuryakova A.A."/>
            <person name="Serdyukova N.A."/>
            <person name="Johnson W.E."/>
            <person name="Horin P."/>
            <person name="Corander J."/>
            <person name="Murphy D."/>
            <person name="Burger P.A."/>
        </authorList>
    </citation>
    <scope>NUCLEOTIDE SEQUENCE [LARGE SCALE GENOMIC DNA]</scope>
    <source>
        <strain evidence="1">Drom800</strain>
        <tissue evidence="1">Blood</tissue>
    </source>
</reference>
<keyword evidence="2" id="KW-1185">Reference proteome</keyword>
<organism evidence="1 2">
    <name type="scientific">Camelus dromedarius</name>
    <name type="common">Dromedary</name>
    <name type="synonym">Arabian camel</name>
    <dbReference type="NCBI Taxonomy" id="9838"/>
    <lineage>
        <taxon>Eukaryota</taxon>
        <taxon>Metazoa</taxon>
        <taxon>Chordata</taxon>
        <taxon>Craniata</taxon>
        <taxon>Vertebrata</taxon>
        <taxon>Euteleostomi</taxon>
        <taxon>Mammalia</taxon>
        <taxon>Eutheria</taxon>
        <taxon>Laurasiatheria</taxon>
        <taxon>Artiodactyla</taxon>
        <taxon>Tylopoda</taxon>
        <taxon>Camelidae</taxon>
        <taxon>Camelus</taxon>
    </lineage>
</organism>